<dbReference type="InterPro" id="IPR014758">
    <property type="entry name" value="Met-tRNA_synth"/>
</dbReference>
<evidence type="ECO:0000256" key="6">
    <source>
        <dbReference type="ARBA" id="ARBA00022840"/>
    </source>
</evidence>
<dbReference type="InterPro" id="IPR033911">
    <property type="entry name" value="MetRS_core"/>
</dbReference>
<keyword evidence="8" id="KW-0030">Aminoacyl-tRNA synthetase</keyword>
<sequence>EIADRYHAEFLDAWERLAITWDCYTSTGTENHGAVTHDMFLRLLEKGHIDRRTGEQFFDVEAGRFLPDRYIEGTCPHCGYAEARGDQCEDCGRTLDPEELLGPRSKITGAEPEVRSTDHFYLRLTDFEESLGAWLDGREGWRRHVLNFSKGWIEEGLQDRAITRDLDWGVTVPVDGFGDDKRIYVWFEAVIGYLSAAKEWAQRQGDPEAWRDWWEGDDARSVYFIGKDNVPFHTIIWPAMLTGYGDLNLPTDVPANQYLTFKGGKASASRGVGLTIGEGLRLFEPDALRYALAASFPEQSDTDISVEEIARRTNDELVATWGNLVNRVLSMVNAMCDGVVPEPGDRTDIDLALLAGVDAALVTAADQIDRVELRAALRTAMEAAAEVNAYLNVTEPWKLARTDPDRARVVLGTALDAVNGVRVAFSPYLPFSSSVLEEVLGPVEGWRRSELSPGRPIDKPAPLFAKVDLEALESGEPG</sequence>
<comment type="subcellular location">
    <subcellularLocation>
        <location evidence="1">Cytoplasm</location>
    </subcellularLocation>
</comment>
<keyword evidence="3" id="KW-0963">Cytoplasm</keyword>
<keyword evidence="4" id="KW-0436">Ligase</keyword>
<dbReference type="Pfam" id="PF19303">
    <property type="entry name" value="Anticodon_3"/>
    <property type="match status" value="1"/>
</dbReference>
<dbReference type="GO" id="GO:0005524">
    <property type="term" value="F:ATP binding"/>
    <property type="evidence" value="ECO:0007669"/>
    <property type="project" value="UniProtKB-KW"/>
</dbReference>
<dbReference type="InterPro" id="IPR014729">
    <property type="entry name" value="Rossmann-like_a/b/a_fold"/>
</dbReference>
<evidence type="ECO:0000259" key="11">
    <source>
        <dbReference type="Pfam" id="PF09334"/>
    </source>
</evidence>
<dbReference type="EMBL" id="UINC01038514">
    <property type="protein sequence ID" value="SVB35631.1"/>
    <property type="molecule type" value="Genomic_DNA"/>
</dbReference>
<dbReference type="PANTHER" id="PTHR45765:SF1">
    <property type="entry name" value="METHIONINE--TRNA LIGASE, CYTOPLASMIC"/>
    <property type="match status" value="1"/>
</dbReference>
<feature type="domain" description="Methionyl/Leucyl tRNA synthetase" evidence="11">
    <location>
        <begin position="1"/>
        <end position="329"/>
    </location>
</feature>
<dbReference type="Gene3D" id="2.20.28.20">
    <property type="entry name" value="Methionyl-tRNA synthetase, Zn-domain"/>
    <property type="match status" value="1"/>
</dbReference>
<accession>A0A382DD80</accession>
<dbReference type="InterPro" id="IPR041872">
    <property type="entry name" value="Anticodon_Met"/>
</dbReference>
<evidence type="ECO:0000256" key="4">
    <source>
        <dbReference type="ARBA" id="ARBA00022598"/>
    </source>
</evidence>
<comment type="catalytic activity">
    <reaction evidence="10">
        <text>tRNA(Met) + L-methionine + ATP = L-methionyl-tRNA(Met) + AMP + diphosphate</text>
        <dbReference type="Rhea" id="RHEA:13481"/>
        <dbReference type="Rhea" id="RHEA-COMP:9667"/>
        <dbReference type="Rhea" id="RHEA-COMP:9698"/>
        <dbReference type="ChEBI" id="CHEBI:30616"/>
        <dbReference type="ChEBI" id="CHEBI:33019"/>
        <dbReference type="ChEBI" id="CHEBI:57844"/>
        <dbReference type="ChEBI" id="CHEBI:78442"/>
        <dbReference type="ChEBI" id="CHEBI:78530"/>
        <dbReference type="ChEBI" id="CHEBI:456215"/>
        <dbReference type="EC" id="6.1.1.10"/>
    </reaction>
</comment>
<dbReference type="NCBIfam" id="TIGR00398">
    <property type="entry name" value="metG"/>
    <property type="match status" value="1"/>
</dbReference>
<evidence type="ECO:0000256" key="10">
    <source>
        <dbReference type="ARBA" id="ARBA00047364"/>
    </source>
</evidence>
<evidence type="ECO:0000256" key="1">
    <source>
        <dbReference type="ARBA" id="ARBA00004496"/>
    </source>
</evidence>
<evidence type="ECO:0000256" key="2">
    <source>
        <dbReference type="ARBA" id="ARBA00012838"/>
    </source>
</evidence>
<reference evidence="13" key="1">
    <citation type="submission" date="2018-05" db="EMBL/GenBank/DDBJ databases">
        <authorList>
            <person name="Lanie J.A."/>
            <person name="Ng W.-L."/>
            <person name="Kazmierczak K.M."/>
            <person name="Andrzejewski T.M."/>
            <person name="Davidsen T.M."/>
            <person name="Wayne K.J."/>
            <person name="Tettelin H."/>
            <person name="Glass J.I."/>
            <person name="Rusch D."/>
            <person name="Podicherti R."/>
            <person name="Tsui H.-C.T."/>
            <person name="Winkler M.E."/>
        </authorList>
    </citation>
    <scope>NUCLEOTIDE SEQUENCE</scope>
</reference>
<proteinExistence type="predicted"/>
<dbReference type="AlphaFoldDB" id="A0A382DD80"/>
<feature type="domain" description="Methionyl-tRNA synthetase anticodon-binding" evidence="12">
    <location>
        <begin position="340"/>
        <end position="471"/>
    </location>
</feature>
<dbReference type="SUPFAM" id="SSF52374">
    <property type="entry name" value="Nucleotidylyl transferase"/>
    <property type="match status" value="1"/>
</dbReference>
<dbReference type="Gene3D" id="1.10.730.10">
    <property type="entry name" value="Isoleucyl-tRNA Synthetase, Domain 1"/>
    <property type="match status" value="1"/>
</dbReference>
<keyword evidence="7" id="KW-0648">Protein biosynthesis</keyword>
<organism evidence="13">
    <name type="scientific">marine metagenome</name>
    <dbReference type="NCBI Taxonomy" id="408172"/>
    <lineage>
        <taxon>unclassified sequences</taxon>
        <taxon>metagenomes</taxon>
        <taxon>ecological metagenomes</taxon>
    </lineage>
</organism>
<evidence type="ECO:0000256" key="8">
    <source>
        <dbReference type="ARBA" id="ARBA00023146"/>
    </source>
</evidence>
<dbReference type="CDD" id="cd07957">
    <property type="entry name" value="Anticodon_Ia_Met"/>
    <property type="match status" value="1"/>
</dbReference>
<dbReference type="GO" id="GO:0004825">
    <property type="term" value="F:methionine-tRNA ligase activity"/>
    <property type="evidence" value="ECO:0007669"/>
    <property type="project" value="UniProtKB-EC"/>
</dbReference>
<keyword evidence="6" id="KW-0067">ATP-binding</keyword>
<dbReference type="GO" id="GO:0006431">
    <property type="term" value="P:methionyl-tRNA aminoacylation"/>
    <property type="evidence" value="ECO:0007669"/>
    <property type="project" value="InterPro"/>
</dbReference>
<evidence type="ECO:0000313" key="13">
    <source>
        <dbReference type="EMBL" id="SVB35631.1"/>
    </source>
</evidence>
<dbReference type="FunFam" id="2.20.28.20:FF:000001">
    <property type="entry name" value="Methionine--tRNA ligase"/>
    <property type="match status" value="1"/>
</dbReference>
<feature type="non-terminal residue" evidence="13">
    <location>
        <position position="1"/>
    </location>
</feature>
<dbReference type="PRINTS" id="PR01041">
    <property type="entry name" value="TRNASYNTHMET"/>
</dbReference>
<dbReference type="SUPFAM" id="SSF47323">
    <property type="entry name" value="Anticodon-binding domain of a subclass of class I aminoacyl-tRNA synthetases"/>
    <property type="match status" value="1"/>
</dbReference>
<dbReference type="InterPro" id="IPR023458">
    <property type="entry name" value="Met-tRNA_ligase_1"/>
</dbReference>
<evidence type="ECO:0000256" key="7">
    <source>
        <dbReference type="ARBA" id="ARBA00022917"/>
    </source>
</evidence>
<evidence type="ECO:0000256" key="3">
    <source>
        <dbReference type="ARBA" id="ARBA00022490"/>
    </source>
</evidence>
<dbReference type="SUPFAM" id="SSF57770">
    <property type="entry name" value="Methionyl-tRNA synthetase (MetRS), Zn-domain"/>
    <property type="match status" value="1"/>
</dbReference>
<dbReference type="EC" id="6.1.1.10" evidence="2"/>
<dbReference type="InterPro" id="IPR009080">
    <property type="entry name" value="tRNAsynth_Ia_anticodon-bd"/>
</dbReference>
<gene>
    <name evidence="13" type="ORF">METZ01_LOCUS188485</name>
</gene>
<name>A0A382DD80_9ZZZZ</name>
<dbReference type="InterPro" id="IPR015413">
    <property type="entry name" value="Methionyl/Leucyl_tRNA_Synth"/>
</dbReference>
<evidence type="ECO:0000259" key="12">
    <source>
        <dbReference type="Pfam" id="PF19303"/>
    </source>
</evidence>
<evidence type="ECO:0000256" key="5">
    <source>
        <dbReference type="ARBA" id="ARBA00022741"/>
    </source>
</evidence>
<evidence type="ECO:0000256" key="9">
    <source>
        <dbReference type="ARBA" id="ARBA00030904"/>
    </source>
</evidence>
<dbReference type="Pfam" id="PF09334">
    <property type="entry name" value="tRNA-synt_1g"/>
    <property type="match status" value="1"/>
</dbReference>
<protein>
    <recommendedName>
        <fullName evidence="2">methionine--tRNA ligase</fullName>
        <ecNumber evidence="2">6.1.1.10</ecNumber>
    </recommendedName>
    <alternativeName>
        <fullName evidence="9">Methionyl-tRNA synthetase</fullName>
    </alternativeName>
</protein>
<dbReference type="GO" id="GO:0005829">
    <property type="term" value="C:cytosol"/>
    <property type="evidence" value="ECO:0007669"/>
    <property type="project" value="TreeGrafter"/>
</dbReference>
<dbReference type="Gene3D" id="3.40.50.620">
    <property type="entry name" value="HUPs"/>
    <property type="match status" value="1"/>
</dbReference>
<dbReference type="InterPro" id="IPR029038">
    <property type="entry name" value="MetRS_Zn"/>
</dbReference>
<keyword evidence="5" id="KW-0547">Nucleotide-binding</keyword>
<dbReference type="PANTHER" id="PTHR45765">
    <property type="entry name" value="METHIONINE--TRNA LIGASE"/>
    <property type="match status" value="1"/>
</dbReference>